<accession>K2ICS3</accession>
<organism evidence="2 3">
    <name type="scientific">Gallaecimonas xiamenensis 3-C-1</name>
    <dbReference type="NCBI Taxonomy" id="745411"/>
    <lineage>
        <taxon>Bacteria</taxon>
        <taxon>Pseudomonadati</taxon>
        <taxon>Pseudomonadota</taxon>
        <taxon>Gammaproteobacteria</taxon>
        <taxon>Enterobacterales</taxon>
        <taxon>Gallaecimonadaceae</taxon>
        <taxon>Gallaecimonas</taxon>
    </lineage>
</organism>
<keyword evidence="1" id="KW-1133">Transmembrane helix</keyword>
<dbReference type="OrthoDB" id="5768004at2"/>
<protein>
    <submittedName>
        <fullName evidence="2">Type II secretory pathway component</fullName>
    </submittedName>
</protein>
<dbReference type="Proteomes" id="UP000006755">
    <property type="component" value="Unassembled WGS sequence"/>
</dbReference>
<dbReference type="EMBL" id="AMRI01000038">
    <property type="protein sequence ID" value="EKE67731.1"/>
    <property type="molecule type" value="Genomic_DNA"/>
</dbReference>
<comment type="caution">
    <text evidence="2">The sequence shown here is derived from an EMBL/GenBank/DDBJ whole genome shotgun (WGS) entry which is preliminary data.</text>
</comment>
<dbReference type="AlphaFoldDB" id="K2ICS3"/>
<evidence type="ECO:0000313" key="2">
    <source>
        <dbReference type="EMBL" id="EKE67731.1"/>
    </source>
</evidence>
<dbReference type="eggNOG" id="COG4726">
    <property type="taxonomic scope" value="Bacteria"/>
</dbReference>
<name>K2ICS3_9GAMM</name>
<keyword evidence="1" id="KW-0472">Membrane</keyword>
<gene>
    <name evidence="2" type="ORF">B3C1_18251</name>
</gene>
<keyword evidence="3" id="KW-1185">Reference proteome</keyword>
<evidence type="ECO:0000313" key="3">
    <source>
        <dbReference type="Proteomes" id="UP000006755"/>
    </source>
</evidence>
<sequence length="139" mass="14221">MFPEAGRQKGSALTVAVFIIVVMALLVAGLLALLNRQSGTLVYEVLGSRAYLAAQSGIQAGLVRLYPLNGTLGSCSLLSSGDQALAAPGLAGCHYRLSCAEQQSADADLPGRVLRLTSTGQCTGGSLATSRQLAVEVGE</sequence>
<keyword evidence="1" id="KW-0812">Transmembrane</keyword>
<dbReference type="STRING" id="745411.B3C1_18251"/>
<evidence type="ECO:0000256" key="1">
    <source>
        <dbReference type="SAM" id="Phobius"/>
    </source>
</evidence>
<feature type="transmembrane region" description="Helical" evidence="1">
    <location>
        <begin position="12"/>
        <end position="34"/>
    </location>
</feature>
<proteinExistence type="predicted"/>
<reference evidence="2 3" key="1">
    <citation type="journal article" date="2012" name="J. Bacteriol.">
        <title>Genome Sequence of Gallaecimonas xiamenensis Type Strain 3-C-1.</title>
        <authorList>
            <person name="Lai Q."/>
            <person name="Wang L."/>
            <person name="Wang W."/>
            <person name="Shao Z."/>
        </authorList>
    </citation>
    <scope>NUCLEOTIDE SEQUENCE [LARGE SCALE GENOMIC DNA]</scope>
    <source>
        <strain evidence="2 3">3-C-1</strain>
    </source>
</reference>
<dbReference type="RefSeq" id="WP_008486662.1">
    <property type="nucleotide sequence ID" value="NZ_AMRI01000038.1"/>
</dbReference>